<evidence type="ECO:0000256" key="10">
    <source>
        <dbReference type="PIRSR" id="PIRSR000350-2"/>
    </source>
</evidence>
<dbReference type="Gene3D" id="3.30.390.30">
    <property type="match status" value="1"/>
</dbReference>
<evidence type="ECO:0000256" key="9">
    <source>
        <dbReference type="ARBA" id="ARBA00049142"/>
    </source>
</evidence>
<gene>
    <name evidence="17" type="primary">gor</name>
    <name evidence="17" type="ORF">DLM46_19805</name>
</gene>
<evidence type="ECO:0000256" key="6">
    <source>
        <dbReference type="ARBA" id="ARBA00023002"/>
    </source>
</evidence>
<dbReference type="GO" id="GO:0045454">
    <property type="term" value="P:cell redox homeostasis"/>
    <property type="evidence" value="ECO:0007669"/>
    <property type="project" value="InterPro"/>
</dbReference>
<dbReference type="InterPro" id="IPR006324">
    <property type="entry name" value="GSHR"/>
</dbReference>
<evidence type="ECO:0000256" key="7">
    <source>
        <dbReference type="ARBA" id="ARBA00023157"/>
    </source>
</evidence>
<dbReference type="GO" id="GO:0004362">
    <property type="term" value="F:glutathione-disulfide reductase (NADPH) activity"/>
    <property type="evidence" value="ECO:0007669"/>
    <property type="project" value="UniProtKB-EC"/>
</dbReference>
<keyword evidence="7" id="KW-1015">Disulfide bond</keyword>
<evidence type="ECO:0000256" key="4">
    <source>
        <dbReference type="ARBA" id="ARBA00022827"/>
    </source>
</evidence>
<feature type="binding site" evidence="11">
    <location>
        <position position="304"/>
    </location>
    <ligand>
        <name>FAD</name>
        <dbReference type="ChEBI" id="CHEBI:57692"/>
    </ligand>
</feature>
<proteinExistence type="inferred from homology"/>
<comment type="function">
    <text evidence="14">Catalyzes the reduction of glutathione disulfide (GSSG) to reduced glutathione (GSH).</text>
</comment>
<dbReference type="Gene3D" id="3.50.50.60">
    <property type="entry name" value="FAD/NAD(P)-binding domain"/>
    <property type="match status" value="2"/>
</dbReference>
<evidence type="ECO:0000256" key="13">
    <source>
        <dbReference type="RuleBase" id="RU003691"/>
    </source>
</evidence>
<keyword evidence="11" id="KW-0520">NAD</keyword>
<dbReference type="InterPro" id="IPR004099">
    <property type="entry name" value="Pyr_nucl-diS_OxRdtase_dimer"/>
</dbReference>
<name>A0A370N6D6_9BURK</name>
<evidence type="ECO:0000313" key="18">
    <source>
        <dbReference type="Proteomes" id="UP000254875"/>
    </source>
</evidence>
<dbReference type="InterPro" id="IPR036188">
    <property type="entry name" value="FAD/NAD-bd_sf"/>
</dbReference>
<evidence type="ECO:0000313" key="17">
    <source>
        <dbReference type="EMBL" id="RDK01170.1"/>
    </source>
</evidence>
<dbReference type="Pfam" id="PF07992">
    <property type="entry name" value="Pyr_redox_2"/>
    <property type="match status" value="1"/>
</dbReference>
<keyword evidence="18" id="KW-1185">Reference proteome</keyword>
<feature type="active site" description="Proton acceptor" evidence="10">
    <location>
        <position position="437"/>
    </location>
</feature>
<protein>
    <recommendedName>
        <fullName evidence="14">Glutathione reductase</fullName>
        <shortName evidence="14">GRase</shortName>
        <ecNumber evidence="14">1.8.1.7</ecNumber>
    </recommendedName>
</protein>
<dbReference type="PIRSF" id="PIRSF000350">
    <property type="entry name" value="Mercury_reductase_MerA"/>
    <property type="match status" value="1"/>
</dbReference>
<dbReference type="Pfam" id="PF02852">
    <property type="entry name" value="Pyr_redox_dim"/>
    <property type="match status" value="1"/>
</dbReference>
<dbReference type="SUPFAM" id="SSF55424">
    <property type="entry name" value="FAD/NAD-linked reductases, dimerisation (C-terminal) domain"/>
    <property type="match status" value="1"/>
</dbReference>
<dbReference type="EMBL" id="QHKS01000012">
    <property type="protein sequence ID" value="RDK01170.1"/>
    <property type="molecule type" value="Genomic_DNA"/>
</dbReference>
<dbReference type="PANTHER" id="PTHR42737">
    <property type="entry name" value="GLUTATHIONE REDUCTASE"/>
    <property type="match status" value="1"/>
</dbReference>
<keyword evidence="6 13" id="KW-0560">Oxidoreductase</keyword>
<dbReference type="GO" id="GO:0050660">
    <property type="term" value="F:flavin adenine dinucleotide binding"/>
    <property type="evidence" value="ECO:0007669"/>
    <property type="project" value="InterPro"/>
</dbReference>
<dbReference type="GO" id="GO:0006749">
    <property type="term" value="P:glutathione metabolic process"/>
    <property type="evidence" value="ECO:0007669"/>
    <property type="project" value="InterPro"/>
</dbReference>
<sequence length="471" mass="49935">MDFDYDLFVIGAGSGGVRLSWMVAASGAKVAVAEQSRVGGTCVIRGCVPKKLLVYASRYGEDLVDAAGYGWQVETRGFSWETLIERKNREIDRLNAAYVGMLENAGVTLCPSRAVIADPHTVVITQDGRRITARHIVVATGAWPALPSIPGVEHAITSNEALEMRELPRRIAVVGGGYIAVEFAGIFNGLGSQVDLLYRGEQILRGFDDDVRQMLADEMAKKGIAIRNRTSVLALEKAADGTLHATLDSSGRGDYDAVLFATGRAPNTGGLGLEAAGVALDPKGAVVVDAFSRTSVESIHAIGDVTNRVPLTPVAINEGAALAATLFGGRPTPADHDNVPSAVFSQPEVGTVGMTEAEARAAFGELDLYKTSYRPMRHTLSGRDERSFMKLVVERASQRVVGAHMVGRDAAEIIQGVAIAVKMGASKAQFDMTVGVHPTSAEEFVTMRAPWAPPALPTCPVSGDPGLQTPR</sequence>
<dbReference type="GO" id="GO:0034599">
    <property type="term" value="P:cellular response to oxidative stress"/>
    <property type="evidence" value="ECO:0007669"/>
    <property type="project" value="TreeGrafter"/>
</dbReference>
<dbReference type="Proteomes" id="UP000254875">
    <property type="component" value="Unassembled WGS sequence"/>
</dbReference>
<feature type="binding site" evidence="11">
    <location>
        <position position="51"/>
    </location>
    <ligand>
        <name>FAD</name>
        <dbReference type="ChEBI" id="CHEBI:57692"/>
    </ligand>
</feature>
<dbReference type="InterPro" id="IPR016156">
    <property type="entry name" value="FAD/NAD-linked_Rdtase_dimer_sf"/>
</dbReference>
<evidence type="ECO:0000256" key="1">
    <source>
        <dbReference type="ARBA" id="ARBA00007532"/>
    </source>
</evidence>
<dbReference type="InterPro" id="IPR012999">
    <property type="entry name" value="Pyr_OxRdtase_I_AS"/>
</dbReference>
<dbReference type="PROSITE" id="PS00076">
    <property type="entry name" value="PYRIDINE_REDOX_1"/>
    <property type="match status" value="1"/>
</dbReference>
<evidence type="ECO:0000256" key="14">
    <source>
        <dbReference type="RuleBase" id="RU365040"/>
    </source>
</evidence>
<feature type="binding site" evidence="11">
    <location>
        <position position="263"/>
    </location>
    <ligand>
        <name>NAD(+)</name>
        <dbReference type="ChEBI" id="CHEBI:57540"/>
    </ligand>
</feature>
<evidence type="ECO:0000256" key="2">
    <source>
        <dbReference type="ARBA" id="ARBA00011738"/>
    </source>
</evidence>
<dbReference type="SUPFAM" id="SSF51905">
    <property type="entry name" value="FAD/NAD(P)-binding domain"/>
    <property type="match status" value="1"/>
</dbReference>
<feature type="disulfide bond" description="Redox-active" evidence="12">
    <location>
        <begin position="42"/>
        <end position="47"/>
    </location>
</feature>
<dbReference type="PANTHER" id="PTHR42737:SF2">
    <property type="entry name" value="GLUTATHIONE REDUCTASE"/>
    <property type="match status" value="1"/>
</dbReference>
<evidence type="ECO:0000256" key="11">
    <source>
        <dbReference type="PIRSR" id="PIRSR000350-3"/>
    </source>
</evidence>
<dbReference type="EC" id="1.8.1.7" evidence="14"/>
<evidence type="ECO:0000256" key="12">
    <source>
        <dbReference type="PIRSR" id="PIRSR000350-4"/>
    </source>
</evidence>
<comment type="cofactor">
    <cofactor evidence="11">
        <name>FAD</name>
        <dbReference type="ChEBI" id="CHEBI:57692"/>
    </cofactor>
    <text evidence="11">Binds 1 FAD per subunit.</text>
</comment>
<comment type="catalytic activity">
    <reaction evidence="9 14">
        <text>2 glutathione + NADP(+) = glutathione disulfide + NADPH + H(+)</text>
        <dbReference type="Rhea" id="RHEA:11740"/>
        <dbReference type="ChEBI" id="CHEBI:15378"/>
        <dbReference type="ChEBI" id="CHEBI:57783"/>
        <dbReference type="ChEBI" id="CHEBI:57925"/>
        <dbReference type="ChEBI" id="CHEBI:58297"/>
        <dbReference type="ChEBI" id="CHEBI:58349"/>
        <dbReference type="EC" id="1.8.1.7"/>
    </reaction>
</comment>
<dbReference type="PRINTS" id="PR00368">
    <property type="entry name" value="FADPNR"/>
</dbReference>
<dbReference type="RefSeq" id="WP_115102855.1">
    <property type="nucleotide sequence ID" value="NZ_QHKS01000012.1"/>
</dbReference>
<reference evidence="18" key="1">
    <citation type="submission" date="2018-05" db="EMBL/GenBank/DDBJ databases">
        <authorList>
            <person name="Feng T."/>
        </authorList>
    </citation>
    <scope>NUCLEOTIDE SEQUENCE [LARGE SCALE GENOMIC DNA]</scope>
    <source>
        <strain evidence="18">S27</strain>
    </source>
</reference>
<comment type="subunit">
    <text evidence="2">Homodimer.</text>
</comment>
<keyword evidence="3 13" id="KW-0285">Flavoprotein</keyword>
<dbReference type="PRINTS" id="PR00411">
    <property type="entry name" value="PNDRDTASEI"/>
</dbReference>
<dbReference type="GO" id="GO:0050661">
    <property type="term" value="F:NADP binding"/>
    <property type="evidence" value="ECO:0007669"/>
    <property type="project" value="InterPro"/>
</dbReference>
<evidence type="ECO:0000259" key="16">
    <source>
        <dbReference type="Pfam" id="PF07992"/>
    </source>
</evidence>
<dbReference type="GO" id="GO:0005829">
    <property type="term" value="C:cytosol"/>
    <property type="evidence" value="ECO:0007669"/>
    <property type="project" value="TreeGrafter"/>
</dbReference>
<feature type="domain" description="Pyridine nucleotide-disulphide oxidoreductase dimerisation" evidence="15">
    <location>
        <begin position="339"/>
        <end position="447"/>
    </location>
</feature>
<dbReference type="InterPro" id="IPR046952">
    <property type="entry name" value="GSHR/TRXR-like"/>
</dbReference>
<accession>A0A370N6D6</accession>
<keyword evidence="11" id="KW-0547">Nucleotide-binding</keyword>
<dbReference type="AlphaFoldDB" id="A0A370N6D6"/>
<dbReference type="InterPro" id="IPR023753">
    <property type="entry name" value="FAD/NAD-binding_dom"/>
</dbReference>
<comment type="caution">
    <text evidence="17">The sequence shown here is derived from an EMBL/GenBank/DDBJ whole genome shotgun (WGS) entry which is preliminary data.</text>
</comment>
<evidence type="ECO:0000259" key="15">
    <source>
        <dbReference type="Pfam" id="PF02852"/>
    </source>
</evidence>
<dbReference type="NCBIfam" id="NF004776">
    <property type="entry name" value="PRK06116.1"/>
    <property type="match status" value="1"/>
</dbReference>
<dbReference type="InterPro" id="IPR001100">
    <property type="entry name" value="Pyr_nuc-diS_OxRdtase"/>
</dbReference>
<evidence type="ECO:0000256" key="8">
    <source>
        <dbReference type="ARBA" id="ARBA00023284"/>
    </source>
</evidence>
<keyword evidence="4 11" id="KW-0274">FAD</keyword>
<keyword evidence="5 14" id="KW-0521">NADP</keyword>
<feature type="domain" description="FAD/NAD(P)-binding" evidence="16">
    <location>
        <begin position="5"/>
        <end position="319"/>
    </location>
</feature>
<evidence type="ECO:0000256" key="5">
    <source>
        <dbReference type="ARBA" id="ARBA00022857"/>
    </source>
</evidence>
<dbReference type="OrthoDB" id="178496at2"/>
<feature type="binding site" evidence="11">
    <location>
        <begin position="175"/>
        <end position="182"/>
    </location>
    <ligand>
        <name>NAD(+)</name>
        <dbReference type="ChEBI" id="CHEBI:57540"/>
    </ligand>
</feature>
<keyword evidence="8 13" id="KW-0676">Redox-active center</keyword>
<evidence type="ECO:0000256" key="3">
    <source>
        <dbReference type="ARBA" id="ARBA00022630"/>
    </source>
</evidence>
<comment type="similarity">
    <text evidence="1 13">Belongs to the class-I pyridine nucleotide-disulfide oxidoreductase family.</text>
</comment>
<dbReference type="FunFam" id="3.50.50.60:FF:000051">
    <property type="entry name" value="Glutathione reductase"/>
    <property type="match status" value="1"/>
</dbReference>
<dbReference type="NCBIfam" id="TIGR01424">
    <property type="entry name" value="gluta_reduc_2"/>
    <property type="match status" value="1"/>
</dbReference>
<organism evidence="17 18">
    <name type="scientific">Paraburkholderia lacunae</name>
    <dbReference type="NCBI Taxonomy" id="2211104"/>
    <lineage>
        <taxon>Bacteria</taxon>
        <taxon>Pseudomonadati</taxon>
        <taxon>Pseudomonadota</taxon>
        <taxon>Betaproteobacteria</taxon>
        <taxon>Burkholderiales</taxon>
        <taxon>Burkholderiaceae</taxon>
        <taxon>Paraburkholderia</taxon>
    </lineage>
</organism>